<proteinExistence type="predicted"/>
<organism evidence="2 3">
    <name type="scientific">Stephania japonica</name>
    <dbReference type="NCBI Taxonomy" id="461633"/>
    <lineage>
        <taxon>Eukaryota</taxon>
        <taxon>Viridiplantae</taxon>
        <taxon>Streptophyta</taxon>
        <taxon>Embryophyta</taxon>
        <taxon>Tracheophyta</taxon>
        <taxon>Spermatophyta</taxon>
        <taxon>Magnoliopsida</taxon>
        <taxon>Ranunculales</taxon>
        <taxon>Menispermaceae</taxon>
        <taxon>Menispermoideae</taxon>
        <taxon>Cissampelideae</taxon>
        <taxon>Stephania</taxon>
    </lineage>
</organism>
<dbReference type="AlphaFoldDB" id="A0AAP0JP39"/>
<evidence type="ECO:0000313" key="2">
    <source>
        <dbReference type="EMBL" id="KAK9137638.1"/>
    </source>
</evidence>
<feature type="region of interest" description="Disordered" evidence="1">
    <location>
        <begin position="1"/>
        <end position="20"/>
    </location>
</feature>
<feature type="compositionally biased region" description="Polar residues" evidence="1">
    <location>
        <begin position="11"/>
        <end position="20"/>
    </location>
</feature>
<gene>
    <name evidence="2" type="ORF">Sjap_008232</name>
</gene>
<comment type="caution">
    <text evidence="2">The sequence shown here is derived from an EMBL/GenBank/DDBJ whole genome shotgun (WGS) entry which is preliminary data.</text>
</comment>
<keyword evidence="3" id="KW-1185">Reference proteome</keyword>
<accession>A0AAP0JP39</accession>
<dbReference type="EMBL" id="JBBNAE010000003">
    <property type="protein sequence ID" value="KAK9137638.1"/>
    <property type="molecule type" value="Genomic_DNA"/>
</dbReference>
<sequence>MAMNQRRRQAGDNNDQRPTTASHYLRYYPIWSLQIVKQFVQKKSHSKQLSRNTGSALKSRSEYRVMLDQVVEKHGNALKSRK</sequence>
<reference evidence="2 3" key="1">
    <citation type="submission" date="2024-01" db="EMBL/GenBank/DDBJ databases">
        <title>Genome assemblies of Stephania.</title>
        <authorList>
            <person name="Yang L."/>
        </authorList>
    </citation>
    <scope>NUCLEOTIDE SEQUENCE [LARGE SCALE GENOMIC DNA]</scope>
    <source>
        <strain evidence="2">QJT</strain>
        <tissue evidence="2">Leaf</tissue>
    </source>
</reference>
<name>A0AAP0JP39_9MAGN</name>
<protein>
    <submittedName>
        <fullName evidence="2">Uncharacterized protein</fullName>
    </submittedName>
</protein>
<evidence type="ECO:0000256" key="1">
    <source>
        <dbReference type="SAM" id="MobiDB-lite"/>
    </source>
</evidence>
<dbReference type="Proteomes" id="UP001417504">
    <property type="component" value="Unassembled WGS sequence"/>
</dbReference>
<evidence type="ECO:0000313" key="3">
    <source>
        <dbReference type="Proteomes" id="UP001417504"/>
    </source>
</evidence>